<reference evidence="3 4" key="1">
    <citation type="submission" date="2024-06" db="EMBL/GenBank/DDBJ databases">
        <title>The Natural Products Discovery Center: Release of the First 8490 Sequenced Strains for Exploring Actinobacteria Biosynthetic Diversity.</title>
        <authorList>
            <person name="Kalkreuter E."/>
            <person name="Kautsar S.A."/>
            <person name="Yang D."/>
            <person name="Bader C.D."/>
            <person name="Teijaro C.N."/>
            <person name="Fluegel L."/>
            <person name="Davis C.M."/>
            <person name="Simpson J.R."/>
            <person name="Lauterbach L."/>
            <person name="Steele A.D."/>
            <person name="Gui C."/>
            <person name="Meng S."/>
            <person name="Li G."/>
            <person name="Viehrig K."/>
            <person name="Ye F."/>
            <person name="Su P."/>
            <person name="Kiefer A.F."/>
            <person name="Nichols A."/>
            <person name="Cepeda A.J."/>
            <person name="Yan W."/>
            <person name="Fan B."/>
            <person name="Jiang Y."/>
            <person name="Adhikari A."/>
            <person name="Zheng C.-J."/>
            <person name="Schuster L."/>
            <person name="Cowan T.M."/>
            <person name="Smanski M.J."/>
            <person name="Chevrette M.G."/>
            <person name="De Carvalho L.P.S."/>
            <person name="Shen B."/>
        </authorList>
    </citation>
    <scope>NUCLEOTIDE SEQUENCE [LARGE SCALE GENOMIC DNA]</scope>
    <source>
        <strain evidence="3 4">NPDC038104</strain>
    </source>
</reference>
<dbReference type="Proteomes" id="UP001550850">
    <property type="component" value="Unassembled WGS sequence"/>
</dbReference>
<comment type="caution">
    <text evidence="3">The sequence shown here is derived from an EMBL/GenBank/DDBJ whole genome shotgun (WGS) entry which is preliminary data.</text>
</comment>
<dbReference type="SMART" id="SM00943">
    <property type="entry name" value="Prim-Pol"/>
    <property type="match status" value="1"/>
</dbReference>
<gene>
    <name evidence="3" type="ORF">AB0E65_04660</name>
</gene>
<evidence type="ECO:0000259" key="2">
    <source>
        <dbReference type="SMART" id="SM00943"/>
    </source>
</evidence>
<accession>A0ABV2YCS1</accession>
<evidence type="ECO:0000313" key="4">
    <source>
        <dbReference type="Proteomes" id="UP001550850"/>
    </source>
</evidence>
<dbReference type="InterPro" id="IPR015330">
    <property type="entry name" value="DNA_primase/pol_bifunc_N"/>
</dbReference>
<feature type="region of interest" description="Disordered" evidence="1">
    <location>
        <begin position="1"/>
        <end position="33"/>
    </location>
</feature>
<feature type="domain" description="DNA primase/polymerase bifunctional N-terminal" evidence="2">
    <location>
        <begin position="39"/>
        <end position="217"/>
    </location>
</feature>
<protein>
    <submittedName>
        <fullName evidence="3">Bifunctional DNA primase/polymerase</fullName>
    </submittedName>
</protein>
<organism evidence="3 4">
    <name type="scientific">Streptomyces fragilis</name>
    <dbReference type="NCBI Taxonomy" id="67301"/>
    <lineage>
        <taxon>Bacteria</taxon>
        <taxon>Bacillati</taxon>
        <taxon>Actinomycetota</taxon>
        <taxon>Actinomycetes</taxon>
        <taxon>Kitasatosporales</taxon>
        <taxon>Streptomycetaceae</taxon>
        <taxon>Streptomyces</taxon>
    </lineage>
</organism>
<proteinExistence type="predicted"/>
<dbReference type="EMBL" id="JBEZUR010000004">
    <property type="protein sequence ID" value="MEU3553517.1"/>
    <property type="molecule type" value="Genomic_DNA"/>
</dbReference>
<sequence length="229" mass="23949">MENTISGTEVTPIPQQRGEAGRPGSDDARAPVSSPLEAAVRYAEQWQWQVFPGVSLETTAGVVRCSCGDAACPLPGAHPEGPDRVDRATLSGAVARRMWSSRPGAAVLLPTGHGFDVVDVPETAGFLALARLDRLGTEGAAGPVLLSPDRRMRFLVAPGAVARVPRAVRGLGWAPEGLDLTVTGAGGWIPAPPTRYGARGPVQWVRPPADRRLPDAAALVPALAYACTR</sequence>
<evidence type="ECO:0000313" key="3">
    <source>
        <dbReference type="EMBL" id="MEU3553517.1"/>
    </source>
</evidence>
<evidence type="ECO:0000256" key="1">
    <source>
        <dbReference type="SAM" id="MobiDB-lite"/>
    </source>
</evidence>
<name>A0ABV2YCS1_9ACTN</name>
<keyword evidence="4" id="KW-1185">Reference proteome</keyword>
<dbReference type="RefSeq" id="WP_108951750.1">
    <property type="nucleotide sequence ID" value="NZ_BEVZ01000001.1"/>
</dbReference>
<dbReference type="Pfam" id="PF09250">
    <property type="entry name" value="Prim-Pol"/>
    <property type="match status" value="1"/>
</dbReference>